<keyword evidence="2" id="KW-1185">Reference proteome</keyword>
<reference evidence="1 2" key="1">
    <citation type="journal article" date="2018" name="Sci. Rep.">
        <title>Genomic signatures of local adaptation to the degree of environmental predictability in rotifers.</title>
        <authorList>
            <person name="Franch-Gras L."/>
            <person name="Hahn C."/>
            <person name="Garcia-Roger E.M."/>
            <person name="Carmona M.J."/>
            <person name="Serra M."/>
            <person name="Gomez A."/>
        </authorList>
    </citation>
    <scope>NUCLEOTIDE SEQUENCE [LARGE SCALE GENOMIC DNA]</scope>
    <source>
        <strain evidence="1">HYR1</strain>
    </source>
</reference>
<organism evidence="1 2">
    <name type="scientific">Brachionus plicatilis</name>
    <name type="common">Marine rotifer</name>
    <name type="synonym">Brachionus muelleri</name>
    <dbReference type="NCBI Taxonomy" id="10195"/>
    <lineage>
        <taxon>Eukaryota</taxon>
        <taxon>Metazoa</taxon>
        <taxon>Spiralia</taxon>
        <taxon>Gnathifera</taxon>
        <taxon>Rotifera</taxon>
        <taxon>Eurotatoria</taxon>
        <taxon>Monogononta</taxon>
        <taxon>Pseudotrocha</taxon>
        <taxon>Ploima</taxon>
        <taxon>Brachionidae</taxon>
        <taxon>Brachionus</taxon>
    </lineage>
</organism>
<dbReference type="EMBL" id="REGN01006738">
    <property type="protein sequence ID" value="RNA08474.1"/>
    <property type="molecule type" value="Genomic_DNA"/>
</dbReference>
<name>A0A3M7QBE2_BRAPC</name>
<dbReference type="AlphaFoldDB" id="A0A3M7QBE2"/>
<accession>A0A3M7QBE2</accession>
<sequence>MKELSKQDNSGKKMYRKSTSIVEGFRIDFGLTCLPIFILDLKTFSDVVVESRNVKEKFMNI</sequence>
<protein>
    <submittedName>
        <fullName evidence="1">Uncharacterized protein</fullName>
    </submittedName>
</protein>
<gene>
    <name evidence="1" type="ORF">BpHYR1_002902</name>
</gene>
<evidence type="ECO:0000313" key="2">
    <source>
        <dbReference type="Proteomes" id="UP000276133"/>
    </source>
</evidence>
<evidence type="ECO:0000313" key="1">
    <source>
        <dbReference type="EMBL" id="RNA08474.1"/>
    </source>
</evidence>
<dbReference type="Proteomes" id="UP000276133">
    <property type="component" value="Unassembled WGS sequence"/>
</dbReference>
<comment type="caution">
    <text evidence="1">The sequence shown here is derived from an EMBL/GenBank/DDBJ whole genome shotgun (WGS) entry which is preliminary data.</text>
</comment>
<proteinExistence type="predicted"/>